<evidence type="ECO:0000256" key="1">
    <source>
        <dbReference type="ARBA" id="ARBA00023125"/>
    </source>
</evidence>
<keyword evidence="6" id="KW-1185">Reference proteome</keyword>
<accession>A0A158DSB0</accession>
<dbReference type="GO" id="GO:0000160">
    <property type="term" value="P:phosphorelay signal transduction system"/>
    <property type="evidence" value="ECO:0007669"/>
    <property type="project" value="InterPro"/>
</dbReference>
<proteinExistence type="predicted"/>
<dbReference type="Pfam" id="PF00196">
    <property type="entry name" value="GerE"/>
    <property type="match status" value="1"/>
</dbReference>
<dbReference type="SUPFAM" id="SSF52172">
    <property type="entry name" value="CheY-like"/>
    <property type="match status" value="1"/>
</dbReference>
<feature type="modified residue" description="4-aspartylphosphate" evidence="2">
    <location>
        <position position="85"/>
    </location>
</feature>
<dbReference type="SUPFAM" id="SSF46894">
    <property type="entry name" value="C-terminal effector domain of the bipartite response regulators"/>
    <property type="match status" value="1"/>
</dbReference>
<evidence type="ECO:0000259" key="4">
    <source>
        <dbReference type="PROSITE" id="PS50110"/>
    </source>
</evidence>
<dbReference type="PROSITE" id="PS50043">
    <property type="entry name" value="HTH_LUXR_2"/>
    <property type="match status" value="1"/>
</dbReference>
<dbReference type="GO" id="GO:0006355">
    <property type="term" value="P:regulation of DNA-templated transcription"/>
    <property type="evidence" value="ECO:0007669"/>
    <property type="project" value="InterPro"/>
</dbReference>
<dbReference type="Gene3D" id="3.40.50.2300">
    <property type="match status" value="1"/>
</dbReference>
<dbReference type="CDD" id="cd06170">
    <property type="entry name" value="LuxR_C_like"/>
    <property type="match status" value="1"/>
</dbReference>
<dbReference type="CDD" id="cd00156">
    <property type="entry name" value="REC"/>
    <property type="match status" value="1"/>
</dbReference>
<dbReference type="PANTHER" id="PTHR45566">
    <property type="entry name" value="HTH-TYPE TRANSCRIPTIONAL REGULATOR YHJB-RELATED"/>
    <property type="match status" value="1"/>
</dbReference>
<dbReference type="InterPro" id="IPR011006">
    <property type="entry name" value="CheY-like_superfamily"/>
</dbReference>
<dbReference type="EMBL" id="FCOF02000101">
    <property type="protein sequence ID" value="SAK97465.1"/>
    <property type="molecule type" value="Genomic_DNA"/>
</dbReference>
<dbReference type="InterPro" id="IPR036388">
    <property type="entry name" value="WH-like_DNA-bd_sf"/>
</dbReference>
<evidence type="ECO:0000313" key="6">
    <source>
        <dbReference type="Proteomes" id="UP000054870"/>
    </source>
</evidence>
<name>A0A158DSB0_9BURK</name>
<protein>
    <submittedName>
        <fullName evidence="5">Two component LuxR family transcriptional regulator</fullName>
    </submittedName>
</protein>
<dbReference type="InterPro" id="IPR000792">
    <property type="entry name" value="Tscrpt_reg_LuxR_C"/>
</dbReference>
<dbReference type="InterPro" id="IPR051015">
    <property type="entry name" value="EvgA-like"/>
</dbReference>
<sequence>MLLRNVARKCSVRSIAFLGCTKRISDMKILWVDDHEILCVALCEYVQTHASELSATAIDITPVFTLASALEEVNKTPPPDLVFLDLNLDGENRGAATLEHFQAGNLSNVPVVICTGLAPRNDDEVEILRICMRDYAARGILLKGGAHKKMFIGLSRILGGELWIPEEVLLRFACLTQAPLASQNQLHLGLSPREWDVARCIARGLSGKQIARELGVSEGHVRQVSCVIYDKLQVRNRVEAALRVNAELTPGRGATHTRLS</sequence>
<reference evidence="5" key="1">
    <citation type="submission" date="2016-01" db="EMBL/GenBank/DDBJ databases">
        <authorList>
            <person name="Peeters C."/>
        </authorList>
    </citation>
    <scope>NUCLEOTIDE SEQUENCE [LARGE SCALE GENOMIC DNA]</scope>
    <source>
        <strain evidence="5">LMG 29318</strain>
    </source>
</reference>
<evidence type="ECO:0000259" key="3">
    <source>
        <dbReference type="PROSITE" id="PS50043"/>
    </source>
</evidence>
<dbReference type="PROSITE" id="PS50110">
    <property type="entry name" value="RESPONSE_REGULATORY"/>
    <property type="match status" value="1"/>
</dbReference>
<dbReference type="Proteomes" id="UP000054870">
    <property type="component" value="Unassembled WGS sequence"/>
</dbReference>
<dbReference type="SMART" id="SM00421">
    <property type="entry name" value="HTH_LUXR"/>
    <property type="match status" value="1"/>
</dbReference>
<dbReference type="PANTHER" id="PTHR45566:SF1">
    <property type="entry name" value="HTH-TYPE TRANSCRIPTIONAL REGULATOR YHJB-RELATED"/>
    <property type="match status" value="1"/>
</dbReference>
<dbReference type="GO" id="GO:0003677">
    <property type="term" value="F:DNA binding"/>
    <property type="evidence" value="ECO:0007669"/>
    <property type="project" value="UniProtKB-KW"/>
</dbReference>
<dbReference type="InterPro" id="IPR016032">
    <property type="entry name" value="Sig_transdc_resp-reg_C-effctor"/>
</dbReference>
<dbReference type="Gene3D" id="1.10.10.10">
    <property type="entry name" value="Winged helix-like DNA-binding domain superfamily/Winged helix DNA-binding domain"/>
    <property type="match status" value="1"/>
</dbReference>
<evidence type="ECO:0000256" key="2">
    <source>
        <dbReference type="PROSITE-ProRule" id="PRU00169"/>
    </source>
</evidence>
<dbReference type="InterPro" id="IPR001789">
    <property type="entry name" value="Sig_transdc_resp-reg_receiver"/>
</dbReference>
<gene>
    <name evidence="5" type="ORF">AWB75_07122</name>
</gene>
<dbReference type="AlphaFoldDB" id="A0A158DSB0"/>
<keyword evidence="1" id="KW-0238">DNA-binding</keyword>
<feature type="domain" description="HTH luxR-type" evidence="3">
    <location>
        <begin position="182"/>
        <end position="248"/>
    </location>
</feature>
<organism evidence="5 6">
    <name type="scientific">Caballeronia catudaia</name>
    <dbReference type="NCBI Taxonomy" id="1777136"/>
    <lineage>
        <taxon>Bacteria</taxon>
        <taxon>Pseudomonadati</taxon>
        <taxon>Pseudomonadota</taxon>
        <taxon>Betaproteobacteria</taxon>
        <taxon>Burkholderiales</taxon>
        <taxon>Burkholderiaceae</taxon>
        <taxon>Caballeronia</taxon>
    </lineage>
</organism>
<comment type="caution">
    <text evidence="5">The sequence shown here is derived from an EMBL/GenBank/DDBJ whole genome shotgun (WGS) entry which is preliminary data.</text>
</comment>
<feature type="domain" description="Response regulatory" evidence="4">
    <location>
        <begin position="28"/>
        <end position="158"/>
    </location>
</feature>
<keyword evidence="2" id="KW-0597">Phosphoprotein</keyword>
<evidence type="ECO:0000313" key="5">
    <source>
        <dbReference type="EMBL" id="SAK97465.1"/>
    </source>
</evidence>